<name>A0A9P7FD31_9AGAM</name>
<gene>
    <name evidence="6" type="ORF">F5147DRAFT_770009</name>
</gene>
<evidence type="ECO:0000256" key="4">
    <source>
        <dbReference type="ARBA" id="ARBA00022777"/>
    </source>
</evidence>
<keyword evidence="5" id="KW-0067">ATP-binding</keyword>
<keyword evidence="2" id="KW-0808">Transferase</keyword>
<evidence type="ECO:0000256" key="1">
    <source>
        <dbReference type="ARBA" id="ARBA00022527"/>
    </source>
</evidence>
<dbReference type="SUPFAM" id="SSF56112">
    <property type="entry name" value="Protein kinase-like (PK-like)"/>
    <property type="match status" value="1"/>
</dbReference>
<dbReference type="InterPro" id="IPR011009">
    <property type="entry name" value="Kinase-like_dom_sf"/>
</dbReference>
<protein>
    <submittedName>
        <fullName evidence="6">Uncharacterized protein</fullName>
    </submittedName>
</protein>
<evidence type="ECO:0000256" key="2">
    <source>
        <dbReference type="ARBA" id="ARBA00022679"/>
    </source>
</evidence>
<comment type="caution">
    <text evidence="6">The sequence shown here is derived from an EMBL/GenBank/DDBJ whole genome shotgun (WGS) entry which is preliminary data.</text>
</comment>
<dbReference type="Gene3D" id="1.10.510.10">
    <property type="entry name" value="Transferase(Phosphotransferase) domain 1"/>
    <property type="match status" value="1"/>
</dbReference>
<accession>A0A9P7FD31</accession>
<proteinExistence type="predicted"/>
<dbReference type="Proteomes" id="UP000823399">
    <property type="component" value="Unassembled WGS sequence"/>
</dbReference>
<evidence type="ECO:0000256" key="5">
    <source>
        <dbReference type="ARBA" id="ARBA00022840"/>
    </source>
</evidence>
<sequence>MASKVPVTSPCCEDQTDVDADSPGTTIWLHHRLVGIWWFGQSSFRGDDIFGAILEDASMNLYIIAMLRDAVSILQKLLTRDPTQCLGSGKADAEEIKRHPFFKDLSFDDVLNKCIPPPYFPTIFTAS</sequence>
<dbReference type="RefSeq" id="XP_041296639.1">
    <property type="nucleotide sequence ID" value="XM_041441103.1"/>
</dbReference>
<reference evidence="6" key="1">
    <citation type="journal article" date="2020" name="New Phytol.">
        <title>Comparative genomics reveals dynamic genome evolution in host specialist ectomycorrhizal fungi.</title>
        <authorList>
            <person name="Lofgren L.A."/>
            <person name="Nguyen N.H."/>
            <person name="Vilgalys R."/>
            <person name="Ruytinx J."/>
            <person name="Liao H.L."/>
            <person name="Branco S."/>
            <person name="Kuo A."/>
            <person name="LaButti K."/>
            <person name="Lipzen A."/>
            <person name="Andreopoulos W."/>
            <person name="Pangilinan J."/>
            <person name="Riley R."/>
            <person name="Hundley H."/>
            <person name="Na H."/>
            <person name="Barry K."/>
            <person name="Grigoriev I.V."/>
            <person name="Stajich J.E."/>
            <person name="Kennedy P.G."/>
        </authorList>
    </citation>
    <scope>NUCLEOTIDE SEQUENCE</scope>
    <source>
        <strain evidence="6">FC423</strain>
    </source>
</reference>
<dbReference type="PANTHER" id="PTHR24351">
    <property type="entry name" value="RIBOSOMAL PROTEIN S6 KINASE"/>
    <property type="match status" value="1"/>
</dbReference>
<dbReference type="OrthoDB" id="63267at2759"/>
<dbReference type="GeneID" id="64703362"/>
<dbReference type="GO" id="GO:0004674">
    <property type="term" value="F:protein serine/threonine kinase activity"/>
    <property type="evidence" value="ECO:0007669"/>
    <property type="project" value="UniProtKB-KW"/>
</dbReference>
<dbReference type="EMBL" id="JABBWM010000009">
    <property type="protein sequence ID" value="KAG2114691.1"/>
    <property type="molecule type" value="Genomic_DNA"/>
</dbReference>
<organism evidence="6 7">
    <name type="scientific">Suillus discolor</name>
    <dbReference type="NCBI Taxonomy" id="1912936"/>
    <lineage>
        <taxon>Eukaryota</taxon>
        <taxon>Fungi</taxon>
        <taxon>Dikarya</taxon>
        <taxon>Basidiomycota</taxon>
        <taxon>Agaricomycotina</taxon>
        <taxon>Agaricomycetes</taxon>
        <taxon>Agaricomycetidae</taxon>
        <taxon>Boletales</taxon>
        <taxon>Suillineae</taxon>
        <taxon>Suillaceae</taxon>
        <taxon>Suillus</taxon>
    </lineage>
</organism>
<keyword evidence="4" id="KW-0418">Kinase</keyword>
<evidence type="ECO:0000313" key="7">
    <source>
        <dbReference type="Proteomes" id="UP000823399"/>
    </source>
</evidence>
<keyword evidence="3" id="KW-0547">Nucleotide-binding</keyword>
<dbReference type="GO" id="GO:0005524">
    <property type="term" value="F:ATP binding"/>
    <property type="evidence" value="ECO:0007669"/>
    <property type="project" value="UniProtKB-KW"/>
</dbReference>
<dbReference type="AlphaFoldDB" id="A0A9P7FD31"/>
<evidence type="ECO:0000256" key="3">
    <source>
        <dbReference type="ARBA" id="ARBA00022741"/>
    </source>
</evidence>
<evidence type="ECO:0000313" key="6">
    <source>
        <dbReference type="EMBL" id="KAG2114691.1"/>
    </source>
</evidence>
<keyword evidence="7" id="KW-1185">Reference proteome</keyword>
<keyword evidence="1" id="KW-0723">Serine/threonine-protein kinase</keyword>